<keyword evidence="4" id="KW-0812">Transmembrane</keyword>
<dbReference type="Pfam" id="PF00015">
    <property type="entry name" value="MCPsignal"/>
    <property type="match status" value="1"/>
</dbReference>
<name>A0A831UDP0_GEOME</name>
<evidence type="ECO:0000313" key="7">
    <source>
        <dbReference type="EMBL" id="HEN43142.1"/>
    </source>
</evidence>
<dbReference type="Gene3D" id="1.10.287.950">
    <property type="entry name" value="Methyl-accepting chemotaxis protein"/>
    <property type="match status" value="1"/>
</dbReference>
<dbReference type="PANTHER" id="PTHR32089">
    <property type="entry name" value="METHYL-ACCEPTING CHEMOTAXIS PROTEIN MCPB"/>
    <property type="match status" value="1"/>
</dbReference>
<dbReference type="GO" id="GO:0007165">
    <property type="term" value="P:signal transduction"/>
    <property type="evidence" value="ECO:0007669"/>
    <property type="project" value="UniProtKB-KW"/>
</dbReference>
<dbReference type="GO" id="GO:0004888">
    <property type="term" value="F:transmembrane signaling receptor activity"/>
    <property type="evidence" value="ECO:0007669"/>
    <property type="project" value="InterPro"/>
</dbReference>
<sequence>MNMQIRTRLLASFAIVLALLAGVGGYSLNRMNLLADLTNNLYEHPFTVRKSIRDAYLNLMQMNRSLNRMVTSPGSATVSADLQTINESEKEFMKNMGMVRERFLGKQSDVDDVVKAYEEWKPLRDRVIALVAANEKGKAKELITGVEAHLFTKLDKESGDILAFADRKAAEFFQGAQSTARMSLILTSLVIIAAAGIIVLVAVTLTRSIIRPLETAMGVAARVADGDLTVTVPPARGRDEMNLLLQTFGRMVENLRRQTMDIREGVNVLAASAGEILASTTQVASSAAETATAVNETTATVEEVKQTTQLAAQKARNVAETAQRSLQVSQGGKKAVQDVVEGMNRIREQMATIAESIVSLSEQSHAIGEIIATVNDLAEQSNLLAVNASIEAAKAGEHGKGFAVVAHEVKSLADQSKQATAQVRALLNDIQKGTNAAVMATEQGSKAVEAGEKQSAEAGESIRLLTEIIAESANASAQITATTQQQMIGMDQVALAMENISEASTLSVTSTKQAEASAQNLHELGQKLKQLVDQFRLQ</sequence>
<protein>
    <submittedName>
        <fullName evidence="7">Methyl-accepting chemotaxis protein</fullName>
    </submittedName>
</protein>
<dbReference type="InterPro" id="IPR003660">
    <property type="entry name" value="HAMP_dom"/>
</dbReference>
<dbReference type="AlphaFoldDB" id="A0A831UDP0"/>
<dbReference type="EMBL" id="DSOV01000056">
    <property type="protein sequence ID" value="HEN43142.1"/>
    <property type="molecule type" value="Genomic_DNA"/>
</dbReference>
<dbReference type="PANTHER" id="PTHR32089:SF112">
    <property type="entry name" value="LYSOZYME-LIKE PROTEIN-RELATED"/>
    <property type="match status" value="1"/>
</dbReference>
<proteinExistence type="inferred from homology"/>
<evidence type="ECO:0000256" key="3">
    <source>
        <dbReference type="PROSITE-ProRule" id="PRU00284"/>
    </source>
</evidence>
<reference evidence="7" key="1">
    <citation type="journal article" date="2020" name="mSystems">
        <title>Genome- and Community-Level Interaction Insights into Carbon Utilization and Element Cycling Functions of Hydrothermarchaeota in Hydrothermal Sediment.</title>
        <authorList>
            <person name="Zhou Z."/>
            <person name="Liu Y."/>
            <person name="Xu W."/>
            <person name="Pan J."/>
            <person name="Luo Z.H."/>
            <person name="Li M."/>
        </authorList>
    </citation>
    <scope>NUCLEOTIDE SEQUENCE [LARGE SCALE GENOMIC DNA]</scope>
    <source>
        <strain evidence="7">SpSt-349</strain>
    </source>
</reference>
<dbReference type="Pfam" id="PF12729">
    <property type="entry name" value="4HB_MCP_1"/>
    <property type="match status" value="1"/>
</dbReference>
<dbReference type="GO" id="GO:0006935">
    <property type="term" value="P:chemotaxis"/>
    <property type="evidence" value="ECO:0007669"/>
    <property type="project" value="InterPro"/>
</dbReference>
<dbReference type="InterPro" id="IPR004089">
    <property type="entry name" value="MCPsignal_dom"/>
</dbReference>
<evidence type="ECO:0000256" key="4">
    <source>
        <dbReference type="SAM" id="Phobius"/>
    </source>
</evidence>
<dbReference type="PROSITE" id="PS50885">
    <property type="entry name" value="HAMP"/>
    <property type="match status" value="1"/>
</dbReference>
<dbReference type="SUPFAM" id="SSF58104">
    <property type="entry name" value="Methyl-accepting chemotaxis protein (MCP) signaling domain"/>
    <property type="match status" value="1"/>
</dbReference>
<feature type="domain" description="HAMP" evidence="6">
    <location>
        <begin position="207"/>
        <end position="260"/>
    </location>
</feature>
<accession>A0A831UDP0</accession>
<evidence type="ECO:0000259" key="6">
    <source>
        <dbReference type="PROSITE" id="PS50885"/>
    </source>
</evidence>
<evidence type="ECO:0000256" key="2">
    <source>
        <dbReference type="ARBA" id="ARBA00029447"/>
    </source>
</evidence>
<dbReference type="CDD" id="cd06225">
    <property type="entry name" value="HAMP"/>
    <property type="match status" value="1"/>
</dbReference>
<keyword evidence="4" id="KW-1133">Transmembrane helix</keyword>
<evidence type="ECO:0000256" key="1">
    <source>
        <dbReference type="ARBA" id="ARBA00023224"/>
    </source>
</evidence>
<feature type="transmembrane region" description="Helical" evidence="4">
    <location>
        <begin position="184"/>
        <end position="205"/>
    </location>
</feature>
<dbReference type="InterPro" id="IPR024478">
    <property type="entry name" value="HlyB_4HB_MCP"/>
</dbReference>
<dbReference type="SMART" id="SM00283">
    <property type="entry name" value="MA"/>
    <property type="match status" value="1"/>
</dbReference>
<dbReference type="InterPro" id="IPR004090">
    <property type="entry name" value="Chemotax_Me-accpt_rcpt"/>
</dbReference>
<gene>
    <name evidence="7" type="ORF">ENQ87_12380</name>
</gene>
<keyword evidence="1 3" id="KW-0807">Transducer</keyword>
<dbReference type="Pfam" id="PF00672">
    <property type="entry name" value="HAMP"/>
    <property type="match status" value="1"/>
</dbReference>
<keyword evidence="4" id="KW-0472">Membrane</keyword>
<comment type="similarity">
    <text evidence="2">Belongs to the methyl-accepting chemotaxis (MCP) protein family.</text>
</comment>
<dbReference type="GO" id="GO:0016020">
    <property type="term" value="C:membrane"/>
    <property type="evidence" value="ECO:0007669"/>
    <property type="project" value="InterPro"/>
</dbReference>
<dbReference type="PRINTS" id="PR00260">
    <property type="entry name" value="CHEMTRNSDUCR"/>
</dbReference>
<dbReference type="PROSITE" id="PS50111">
    <property type="entry name" value="CHEMOTAXIS_TRANSDUC_2"/>
    <property type="match status" value="1"/>
</dbReference>
<dbReference type="SMART" id="SM00304">
    <property type="entry name" value="HAMP"/>
    <property type="match status" value="1"/>
</dbReference>
<dbReference type="CDD" id="cd11386">
    <property type="entry name" value="MCP_signal"/>
    <property type="match status" value="1"/>
</dbReference>
<evidence type="ECO:0000259" key="5">
    <source>
        <dbReference type="PROSITE" id="PS50111"/>
    </source>
</evidence>
<comment type="caution">
    <text evidence="7">The sequence shown here is derived from an EMBL/GenBank/DDBJ whole genome shotgun (WGS) entry which is preliminary data.</text>
</comment>
<organism evidence="7">
    <name type="scientific">Geobacter metallireducens</name>
    <dbReference type="NCBI Taxonomy" id="28232"/>
    <lineage>
        <taxon>Bacteria</taxon>
        <taxon>Pseudomonadati</taxon>
        <taxon>Thermodesulfobacteriota</taxon>
        <taxon>Desulfuromonadia</taxon>
        <taxon>Geobacterales</taxon>
        <taxon>Geobacteraceae</taxon>
        <taxon>Geobacter</taxon>
    </lineage>
</organism>
<feature type="domain" description="Methyl-accepting transducer" evidence="5">
    <location>
        <begin position="265"/>
        <end position="501"/>
    </location>
</feature>